<protein>
    <submittedName>
        <fullName evidence="2">Uncharacterized protein</fullName>
    </submittedName>
</protein>
<proteinExistence type="predicted"/>
<gene>
    <name evidence="2" type="ORF">FSB_LOCUS1571</name>
</gene>
<name>A0A2N9EGK8_FAGSY</name>
<reference evidence="2" key="1">
    <citation type="submission" date="2018-02" db="EMBL/GenBank/DDBJ databases">
        <authorList>
            <person name="Cohen D.B."/>
            <person name="Kent A.D."/>
        </authorList>
    </citation>
    <scope>NUCLEOTIDE SEQUENCE</scope>
</reference>
<sequence length="105" mass="11834">MGISSPSLLTPPTPPDLNLPLPLSFSFLFHPRRKEITSSSTTGEGRSRRAPPPRRGSRSSETSPDLVRSRRILARPRRFCCSTTFNFASSVQFVFADFLFCFLLR</sequence>
<evidence type="ECO:0000313" key="2">
    <source>
        <dbReference type="EMBL" id="SPC73689.1"/>
    </source>
</evidence>
<dbReference type="AlphaFoldDB" id="A0A2N9EGK8"/>
<organism evidence="2">
    <name type="scientific">Fagus sylvatica</name>
    <name type="common">Beechnut</name>
    <dbReference type="NCBI Taxonomy" id="28930"/>
    <lineage>
        <taxon>Eukaryota</taxon>
        <taxon>Viridiplantae</taxon>
        <taxon>Streptophyta</taxon>
        <taxon>Embryophyta</taxon>
        <taxon>Tracheophyta</taxon>
        <taxon>Spermatophyta</taxon>
        <taxon>Magnoliopsida</taxon>
        <taxon>eudicotyledons</taxon>
        <taxon>Gunneridae</taxon>
        <taxon>Pentapetalae</taxon>
        <taxon>rosids</taxon>
        <taxon>fabids</taxon>
        <taxon>Fagales</taxon>
        <taxon>Fagaceae</taxon>
        <taxon>Fagus</taxon>
    </lineage>
</organism>
<evidence type="ECO:0000256" key="1">
    <source>
        <dbReference type="SAM" id="MobiDB-lite"/>
    </source>
</evidence>
<feature type="region of interest" description="Disordered" evidence="1">
    <location>
        <begin position="35"/>
        <end position="67"/>
    </location>
</feature>
<accession>A0A2N9EGK8</accession>
<feature type="compositionally biased region" description="Basic residues" evidence="1">
    <location>
        <begin position="48"/>
        <end position="57"/>
    </location>
</feature>
<dbReference type="EMBL" id="OIVN01000069">
    <property type="protein sequence ID" value="SPC73689.1"/>
    <property type="molecule type" value="Genomic_DNA"/>
</dbReference>